<dbReference type="InterPro" id="IPR020841">
    <property type="entry name" value="PKS_Beta-ketoAc_synthase_dom"/>
</dbReference>
<organism evidence="5 6">
    <name type="scientific">Stenomitos frigidus ULC18</name>
    <dbReference type="NCBI Taxonomy" id="2107698"/>
    <lineage>
        <taxon>Bacteria</taxon>
        <taxon>Bacillati</taxon>
        <taxon>Cyanobacteriota</taxon>
        <taxon>Cyanophyceae</taxon>
        <taxon>Leptolyngbyales</taxon>
        <taxon>Leptolyngbyaceae</taxon>
        <taxon>Stenomitos</taxon>
    </lineage>
</organism>
<dbReference type="InterPro" id="IPR016039">
    <property type="entry name" value="Thiolase-like"/>
</dbReference>
<dbReference type="PANTHER" id="PTHR11712">
    <property type="entry name" value="POLYKETIDE SYNTHASE-RELATED"/>
    <property type="match status" value="1"/>
</dbReference>
<dbReference type="PANTHER" id="PTHR11712:SF347">
    <property type="entry name" value="BETA KETOACYL-ACYL CARRIER PROTEIN SYNTHASE"/>
    <property type="match status" value="1"/>
</dbReference>
<keyword evidence="5" id="KW-0012">Acyltransferase</keyword>
<keyword evidence="2 3" id="KW-0808">Transferase</keyword>
<evidence type="ECO:0000259" key="4">
    <source>
        <dbReference type="PROSITE" id="PS52004"/>
    </source>
</evidence>
<dbReference type="Pfam" id="PF02801">
    <property type="entry name" value="Ketoacyl-synt_C"/>
    <property type="match status" value="1"/>
</dbReference>
<dbReference type="Pfam" id="PF00109">
    <property type="entry name" value="ketoacyl-synt"/>
    <property type="match status" value="1"/>
</dbReference>
<dbReference type="InterPro" id="IPR000794">
    <property type="entry name" value="Beta-ketoacyl_synthase"/>
</dbReference>
<sequence>MDVVVTGIGLVSALGSLEMTWKGLLAGQSGIQRQQPFVELEPRPLALVATQPSSLVALTQQVVAAALKDAGLQPPLTDCGVVVGSSRGNQAQWELLASIRLYKEITGTAPHPTPHTPPSTPLLIWLDTLPHAAAIAAARQIQTTAVVQSPMAACATGLWSIAQGFELIRMGYCERVLAGAVEAPITPLTLAGFTQMGALAQTGAYPFDRDREGLVLAEGGAVLVLEAATLAARRGANVYGRVLGAGLTADADHVSAPAVDNRAAIAAVKQCLTRSGLAFDAIDYIHAHGTATTLNDRNEAHLIQSLFPKDVPISSTKGATGHTIGASGAIGAAFCLMALKHQVLPPCVGLTQPEFALNFVTQSVPSSLQTALCLSFGFGGQNAAIAFATCPDALT</sequence>
<dbReference type="Gene3D" id="3.40.47.10">
    <property type="match status" value="1"/>
</dbReference>
<dbReference type="EC" id="2.3.1.41" evidence="5"/>
<evidence type="ECO:0000313" key="6">
    <source>
        <dbReference type="Proteomes" id="UP000239576"/>
    </source>
</evidence>
<reference evidence="6" key="1">
    <citation type="submission" date="2018-02" db="EMBL/GenBank/DDBJ databases">
        <authorList>
            <person name="Moore K."/>
            <person name="Momper L."/>
        </authorList>
    </citation>
    <scope>NUCLEOTIDE SEQUENCE [LARGE SCALE GENOMIC DNA]</scope>
    <source>
        <strain evidence="6">ULC18</strain>
    </source>
</reference>
<name>A0A2T1DWQ0_9CYAN</name>
<accession>A0A2T1DWQ0</accession>
<reference evidence="5 6" key="2">
    <citation type="submission" date="2018-03" db="EMBL/GenBank/DDBJ databases">
        <title>The ancient ancestry and fast evolution of plastids.</title>
        <authorList>
            <person name="Moore K.R."/>
            <person name="Magnabosco C."/>
            <person name="Momper L."/>
            <person name="Gold D.A."/>
            <person name="Bosak T."/>
            <person name="Fournier G.P."/>
        </authorList>
    </citation>
    <scope>NUCLEOTIDE SEQUENCE [LARGE SCALE GENOMIC DNA]</scope>
    <source>
        <strain evidence="5 6">ULC18</strain>
    </source>
</reference>
<evidence type="ECO:0000256" key="2">
    <source>
        <dbReference type="ARBA" id="ARBA00022679"/>
    </source>
</evidence>
<comment type="caution">
    <text evidence="5">The sequence shown here is derived from an EMBL/GenBank/DDBJ whole genome shotgun (WGS) entry which is preliminary data.</text>
</comment>
<dbReference type="GO" id="GO:0006633">
    <property type="term" value="P:fatty acid biosynthetic process"/>
    <property type="evidence" value="ECO:0007669"/>
    <property type="project" value="TreeGrafter"/>
</dbReference>
<dbReference type="OrthoDB" id="9808669at2"/>
<dbReference type="InterPro" id="IPR014031">
    <property type="entry name" value="Ketoacyl_synth_C"/>
</dbReference>
<dbReference type="SUPFAM" id="SSF53901">
    <property type="entry name" value="Thiolase-like"/>
    <property type="match status" value="2"/>
</dbReference>
<evidence type="ECO:0000256" key="1">
    <source>
        <dbReference type="ARBA" id="ARBA00008467"/>
    </source>
</evidence>
<dbReference type="SMART" id="SM00825">
    <property type="entry name" value="PKS_KS"/>
    <property type="match status" value="1"/>
</dbReference>
<dbReference type="GO" id="GO:0004315">
    <property type="term" value="F:3-oxoacyl-[acyl-carrier-protein] synthase activity"/>
    <property type="evidence" value="ECO:0007669"/>
    <property type="project" value="UniProtKB-EC"/>
</dbReference>
<dbReference type="InterPro" id="IPR014030">
    <property type="entry name" value="Ketoacyl_synth_N"/>
</dbReference>
<protein>
    <submittedName>
        <fullName evidence="5">3-oxoacyl-ACP synthase</fullName>
        <ecNumber evidence="5">2.3.1.41</ecNumber>
    </submittedName>
</protein>
<evidence type="ECO:0000256" key="3">
    <source>
        <dbReference type="RuleBase" id="RU003694"/>
    </source>
</evidence>
<gene>
    <name evidence="5" type="ORF">C7B82_25205</name>
</gene>
<dbReference type="PROSITE" id="PS52004">
    <property type="entry name" value="KS3_2"/>
    <property type="match status" value="1"/>
</dbReference>
<dbReference type="AlphaFoldDB" id="A0A2T1DWQ0"/>
<keyword evidence="6" id="KW-1185">Reference proteome</keyword>
<comment type="similarity">
    <text evidence="1 3">Belongs to the thiolase-like superfamily. Beta-ketoacyl-ACP synthases family.</text>
</comment>
<dbReference type="Proteomes" id="UP000239576">
    <property type="component" value="Unassembled WGS sequence"/>
</dbReference>
<dbReference type="RefSeq" id="WP_106259517.1">
    <property type="nucleotide sequence ID" value="NZ_CAWNSW010000063.1"/>
</dbReference>
<evidence type="ECO:0000313" key="5">
    <source>
        <dbReference type="EMBL" id="PSB24910.1"/>
    </source>
</evidence>
<feature type="domain" description="Ketosynthase family 3 (KS3)" evidence="4">
    <location>
        <begin position="1"/>
        <end position="389"/>
    </location>
</feature>
<dbReference type="NCBIfam" id="NF004618">
    <property type="entry name" value="PRK05952.1"/>
    <property type="match status" value="1"/>
</dbReference>
<proteinExistence type="inferred from homology"/>
<dbReference type="EMBL" id="PVWK01000138">
    <property type="protein sequence ID" value="PSB24910.1"/>
    <property type="molecule type" value="Genomic_DNA"/>
</dbReference>
<dbReference type="CDD" id="cd00834">
    <property type="entry name" value="KAS_I_II"/>
    <property type="match status" value="1"/>
</dbReference>